<dbReference type="Gene3D" id="2.40.70.10">
    <property type="entry name" value="Acid Proteases"/>
    <property type="match status" value="1"/>
</dbReference>
<protein>
    <submittedName>
        <fullName evidence="1">Uncharacterized protein</fullName>
    </submittedName>
</protein>
<reference evidence="1" key="1">
    <citation type="submission" date="2021-02" db="EMBL/GenBank/DDBJ databases">
        <authorList>
            <person name="Nowell W R."/>
        </authorList>
    </citation>
    <scope>NUCLEOTIDE SEQUENCE</scope>
    <source>
        <strain evidence="1">Ploen Becks lab</strain>
    </source>
</reference>
<feature type="non-terminal residue" evidence="1">
    <location>
        <position position="1"/>
    </location>
</feature>
<evidence type="ECO:0000313" key="2">
    <source>
        <dbReference type="Proteomes" id="UP000663879"/>
    </source>
</evidence>
<dbReference type="EMBL" id="CAJNOC010012312">
    <property type="protein sequence ID" value="CAF1153051.1"/>
    <property type="molecule type" value="Genomic_DNA"/>
</dbReference>
<dbReference type="AlphaFoldDB" id="A0A814SVC5"/>
<name>A0A814SVC5_9BILA</name>
<dbReference type="OrthoDB" id="8040543at2759"/>
<feature type="non-terminal residue" evidence="1">
    <location>
        <position position="195"/>
    </location>
</feature>
<proteinExistence type="predicted"/>
<gene>
    <name evidence="1" type="ORF">OXX778_LOCUS23356</name>
</gene>
<organism evidence="1 2">
    <name type="scientific">Brachionus calyciflorus</name>
    <dbReference type="NCBI Taxonomy" id="104777"/>
    <lineage>
        <taxon>Eukaryota</taxon>
        <taxon>Metazoa</taxon>
        <taxon>Spiralia</taxon>
        <taxon>Gnathifera</taxon>
        <taxon>Rotifera</taxon>
        <taxon>Eurotatoria</taxon>
        <taxon>Monogononta</taxon>
        <taxon>Pseudotrocha</taxon>
        <taxon>Ploima</taxon>
        <taxon>Brachionidae</taxon>
        <taxon>Brachionus</taxon>
    </lineage>
</organism>
<sequence length="195" mass="22535">DTTSTRWVTASGHELKEIGKASIEVRIKNYKVKHTFTVIQELSTNLILGTDFLTVHGANIDYTRQKLIINEQETDLITSQKQVYASLRAKNDIFLEPYEEHIEWIRVPKGFDDAILLNSEHKKHSFFVKNGVYKPLNSRIPLLIQNKFNKKYIIKKGCLLVNIEQVDNVKIFEENKCNVNNNLDLDGLNYGKLDD</sequence>
<dbReference type="Proteomes" id="UP000663879">
    <property type="component" value="Unassembled WGS sequence"/>
</dbReference>
<dbReference type="InterPro" id="IPR021109">
    <property type="entry name" value="Peptidase_aspartic_dom_sf"/>
</dbReference>
<evidence type="ECO:0000313" key="1">
    <source>
        <dbReference type="EMBL" id="CAF1153051.1"/>
    </source>
</evidence>
<comment type="caution">
    <text evidence="1">The sequence shown here is derived from an EMBL/GenBank/DDBJ whole genome shotgun (WGS) entry which is preliminary data.</text>
</comment>
<keyword evidence="2" id="KW-1185">Reference proteome</keyword>
<accession>A0A814SVC5</accession>